<keyword evidence="2" id="KW-0479">Metal-binding</keyword>
<keyword evidence="5" id="KW-0460">Magnesium</keyword>
<evidence type="ECO:0000259" key="8">
    <source>
        <dbReference type="Pfam" id="PF20803"/>
    </source>
</evidence>
<dbReference type="GO" id="GO:0043571">
    <property type="term" value="P:maintenance of CRISPR repeat elements"/>
    <property type="evidence" value="ECO:0007669"/>
    <property type="project" value="InterPro"/>
</dbReference>
<keyword evidence="7" id="KW-0472">Membrane</keyword>
<evidence type="ECO:0000313" key="10">
    <source>
        <dbReference type="Proteomes" id="UP000034539"/>
    </source>
</evidence>
<dbReference type="NCBIfam" id="TIGR01573">
    <property type="entry name" value="cas2"/>
    <property type="match status" value="1"/>
</dbReference>
<dbReference type="AlphaFoldDB" id="A0A0G0PXM9"/>
<accession>A0A0G0PXM9</accession>
<sequence>MKKNSNLPVAAKKQGKEPKVEWTRGEMTEMVLKAVGVSLLIGGVIVFPTLPIVVGAVIDVIEDFKGAQVDKKKVKRILKRLAERQILYIEEKGDEVFVRVRDKNNLSILKYSIKSSLEFKKQSHKWDKKWVIVFFDVPEEERNKRDYLRKFLLRLGFYPYQKSVYLFPYQCEEEIVLIRKIIEGGKYLKYIIAEKIEDEDTAKEFFKLV</sequence>
<comment type="caution">
    <text evidence="9">The sequence shown here is derived from an EMBL/GenBank/DDBJ whole genome shotgun (WGS) entry which is preliminary data.</text>
</comment>
<keyword evidence="4" id="KW-0378">Hydrolase</keyword>
<evidence type="ECO:0000313" key="9">
    <source>
        <dbReference type="EMBL" id="KKR32648.1"/>
    </source>
</evidence>
<reference evidence="9 10" key="1">
    <citation type="journal article" date="2015" name="Nature">
        <title>rRNA introns, odd ribosomes, and small enigmatic genomes across a large radiation of phyla.</title>
        <authorList>
            <person name="Brown C.T."/>
            <person name="Hug L.A."/>
            <person name="Thomas B.C."/>
            <person name="Sharon I."/>
            <person name="Castelle C.J."/>
            <person name="Singh A."/>
            <person name="Wilkins M.J."/>
            <person name="Williams K.H."/>
            <person name="Banfield J.F."/>
        </authorList>
    </citation>
    <scope>NUCLEOTIDE SEQUENCE [LARGE SCALE GENOMIC DNA]</scope>
</reference>
<keyword evidence="1" id="KW-0540">Nuclease</keyword>
<protein>
    <recommendedName>
        <fullName evidence="8">Transcriptional repressor PaaX-like central Cas2-like domain-containing protein</fullName>
    </recommendedName>
</protein>
<dbReference type="SUPFAM" id="SSF143430">
    <property type="entry name" value="TTP0101/SSO1404-like"/>
    <property type="match status" value="1"/>
</dbReference>
<dbReference type="Proteomes" id="UP000034539">
    <property type="component" value="Unassembled WGS sequence"/>
</dbReference>
<keyword evidence="7" id="KW-0812">Transmembrane</keyword>
<keyword evidence="6" id="KW-0051">Antiviral defense</keyword>
<dbReference type="GO" id="GO:0004521">
    <property type="term" value="F:RNA endonuclease activity"/>
    <property type="evidence" value="ECO:0007669"/>
    <property type="project" value="InterPro"/>
</dbReference>
<feature type="domain" description="Transcriptional repressor PaaX-like central Cas2-like" evidence="8">
    <location>
        <begin position="124"/>
        <end position="202"/>
    </location>
</feature>
<evidence type="ECO:0000256" key="1">
    <source>
        <dbReference type="ARBA" id="ARBA00022722"/>
    </source>
</evidence>
<gene>
    <name evidence="9" type="ORF">UT63_C0036G0007</name>
</gene>
<keyword evidence="7" id="KW-1133">Transmembrane helix</keyword>
<evidence type="ECO:0000256" key="3">
    <source>
        <dbReference type="ARBA" id="ARBA00022759"/>
    </source>
</evidence>
<name>A0A0G0PXM9_9BACT</name>
<organism evidence="9 10">
    <name type="scientific">Candidatus Gottesmanbacteria bacterium GW2011_GWC2_39_8</name>
    <dbReference type="NCBI Taxonomy" id="1618450"/>
    <lineage>
        <taxon>Bacteria</taxon>
        <taxon>Candidatus Gottesmaniibacteriota</taxon>
    </lineage>
</organism>
<feature type="transmembrane region" description="Helical" evidence="7">
    <location>
        <begin position="34"/>
        <end position="58"/>
    </location>
</feature>
<dbReference type="InterPro" id="IPR048846">
    <property type="entry name" value="PaaX-like_central"/>
</dbReference>
<evidence type="ECO:0000256" key="6">
    <source>
        <dbReference type="ARBA" id="ARBA00023118"/>
    </source>
</evidence>
<evidence type="ECO:0000256" key="7">
    <source>
        <dbReference type="SAM" id="Phobius"/>
    </source>
</evidence>
<proteinExistence type="predicted"/>
<evidence type="ECO:0000256" key="5">
    <source>
        <dbReference type="ARBA" id="ARBA00022842"/>
    </source>
</evidence>
<dbReference type="Pfam" id="PF20803">
    <property type="entry name" value="PaaX_M"/>
    <property type="match status" value="1"/>
</dbReference>
<dbReference type="InterPro" id="IPR021127">
    <property type="entry name" value="CRISPR_associated_Cas2"/>
</dbReference>
<dbReference type="Gene3D" id="3.30.70.2650">
    <property type="match status" value="1"/>
</dbReference>
<evidence type="ECO:0000256" key="4">
    <source>
        <dbReference type="ARBA" id="ARBA00022801"/>
    </source>
</evidence>
<keyword evidence="3" id="KW-0255">Endonuclease</keyword>
<evidence type="ECO:0000256" key="2">
    <source>
        <dbReference type="ARBA" id="ARBA00022723"/>
    </source>
</evidence>
<dbReference type="EMBL" id="LBXN01000036">
    <property type="protein sequence ID" value="KKR32648.1"/>
    <property type="molecule type" value="Genomic_DNA"/>
</dbReference>